<protein>
    <submittedName>
        <fullName evidence="2">ABC transporter permease subunit</fullName>
    </submittedName>
</protein>
<keyword evidence="1" id="KW-0472">Membrane</keyword>
<feature type="transmembrane region" description="Helical" evidence="1">
    <location>
        <begin position="100"/>
        <end position="130"/>
    </location>
</feature>
<comment type="caution">
    <text evidence="2">The sequence shown here is derived from an EMBL/GenBank/DDBJ whole genome shotgun (WGS) entry which is preliminary data.</text>
</comment>
<evidence type="ECO:0000256" key="1">
    <source>
        <dbReference type="SAM" id="Phobius"/>
    </source>
</evidence>
<dbReference type="EMBL" id="JADKPV010000005">
    <property type="protein sequence ID" value="MBF4501672.1"/>
    <property type="molecule type" value="Genomic_DNA"/>
</dbReference>
<accession>A0A8J7G5E7</accession>
<dbReference type="PANTHER" id="PTHR43471:SF1">
    <property type="entry name" value="ABC TRANSPORTER PERMEASE PROTEIN NOSY-RELATED"/>
    <property type="match status" value="1"/>
</dbReference>
<organism evidence="2 3">
    <name type="scientific">Savagea serpentis</name>
    <dbReference type="NCBI Taxonomy" id="2785297"/>
    <lineage>
        <taxon>Bacteria</taxon>
        <taxon>Bacillati</taxon>
        <taxon>Bacillota</taxon>
        <taxon>Bacilli</taxon>
        <taxon>Bacillales</taxon>
        <taxon>Caryophanaceae</taxon>
        <taxon>Savagea</taxon>
    </lineage>
</organism>
<name>A0A8J7G5E7_9BACL</name>
<evidence type="ECO:0000313" key="3">
    <source>
        <dbReference type="Proteomes" id="UP000622653"/>
    </source>
</evidence>
<keyword evidence="1" id="KW-0812">Transmembrane</keyword>
<dbReference type="AlphaFoldDB" id="A0A8J7G5E7"/>
<keyword evidence="3" id="KW-1185">Reference proteome</keyword>
<feature type="transmembrane region" description="Helical" evidence="1">
    <location>
        <begin position="57"/>
        <end position="79"/>
    </location>
</feature>
<feature type="transmembrane region" description="Helical" evidence="1">
    <location>
        <begin position="136"/>
        <end position="159"/>
    </location>
</feature>
<gene>
    <name evidence="2" type="ORF">IRY55_09880</name>
</gene>
<dbReference type="GO" id="GO:0005886">
    <property type="term" value="C:plasma membrane"/>
    <property type="evidence" value="ECO:0007669"/>
    <property type="project" value="UniProtKB-SubCell"/>
</dbReference>
<dbReference type="Pfam" id="PF12679">
    <property type="entry name" value="ABC2_membrane_2"/>
    <property type="match status" value="1"/>
</dbReference>
<feature type="transmembrane region" description="Helical" evidence="1">
    <location>
        <begin position="171"/>
        <end position="193"/>
    </location>
</feature>
<dbReference type="GO" id="GO:0140359">
    <property type="term" value="F:ABC-type transporter activity"/>
    <property type="evidence" value="ECO:0007669"/>
    <property type="project" value="InterPro"/>
</dbReference>
<dbReference type="PANTHER" id="PTHR43471">
    <property type="entry name" value="ABC TRANSPORTER PERMEASE"/>
    <property type="match status" value="1"/>
</dbReference>
<dbReference type="RefSeq" id="WP_194563158.1">
    <property type="nucleotide sequence ID" value="NZ_JADKPV010000005.1"/>
</dbReference>
<evidence type="ECO:0000313" key="2">
    <source>
        <dbReference type="EMBL" id="MBF4501672.1"/>
    </source>
</evidence>
<feature type="transmembrane region" description="Helical" evidence="1">
    <location>
        <begin position="236"/>
        <end position="259"/>
    </location>
</feature>
<reference evidence="2" key="1">
    <citation type="submission" date="2020-11" db="EMBL/GenBank/DDBJ databases">
        <title>Multidrug resistant novel bacterium Savagea serpentis sp. nov., isolated from the scats of a vine snake (Ahaetulla nasuta).</title>
        <authorList>
            <person name="Venkata Ramana V."/>
            <person name="Vikas Patil S."/>
            <person name="Yogita Lugani V."/>
        </authorList>
    </citation>
    <scope>NUCLEOTIDE SEQUENCE</scope>
    <source>
        <strain evidence="2">SN6</strain>
    </source>
</reference>
<keyword evidence="1" id="KW-1133">Transmembrane helix</keyword>
<sequence>MSASWMIARYEMKRAFRSRWLLLLFLLFVSLAFISIFMTNATSTAQYDGFTRQMASLLNVSLFILPLMTILIGSMLVAGEKEDGQLLLYRTYPISPTALVIGKWLGLFLPLAVMLTLGYGIALVVLSFLMPVRLGLAVAFYLIALLLITLFLSFSLWVGYRMKSRLHAIGVSLFSWAFFVLFYEFLIIALTFLLPSTQIVMVLTVSVFFNPVEIVRVGSILALESGTFFGPSMYDFTIWATSLFGIIAFVIASLAWILVPLLDSIRLVKKGNHL</sequence>
<dbReference type="Proteomes" id="UP000622653">
    <property type="component" value="Unassembled WGS sequence"/>
</dbReference>
<proteinExistence type="predicted"/>